<proteinExistence type="inferred from homology"/>
<dbReference type="InterPro" id="IPR050768">
    <property type="entry name" value="UPF0353/GerABKA_families"/>
</dbReference>
<evidence type="ECO:0000256" key="2">
    <source>
        <dbReference type="ARBA" id="ARBA00023136"/>
    </source>
</evidence>
<comment type="caution">
    <text evidence="4">The sequence shown here is derived from an EMBL/GenBank/DDBJ whole genome shotgun (WGS) entry which is preliminary data.</text>
</comment>
<sequence>MANQKYVRWLKHFFYIDRTKEQKRFSLSPQRPPYHPPVTLRRSYITKGTKKRPLPAAHADVQRAFEERFTAHCNPDFVFRTFNLPWGTVALSFYKSLVDALLIQEFIVGPLSQFMPPTGGLPPDQLRDQLTFCHVVSTVSTLEEAATAVGKGNVFLHVDGADWGLVISVRNQAGRGVDTPQMEVSLQGPFDAYVEDVETNLFLVRSRISTPDLVAEPFPAGRRARGPIYLLHIRGLTNPKLVREMRRRIKSIDVDMIHGIGQLEQYVQDNPSSLFSQALVTERPDRTVALLLEGSVAVLMDGSPQALIAPITFWSLLHSPEDMYFRWPIGTFGRVLRLVSLLITIFLPGFYVALSNFHLEMLPTEFMLSLAGAREQVPFPAVVTIIFLELGFELIRESALRVPKTIGPTIGIVGAIIIGQAVVEANVVSPVMIIVMAITVLAGFSVPLYSLFYSVRIIRLLVLVVSSVFGFYGVVLGVLFLQSHLIRLTSLGAPYVAPVSPARWSEQDVIRRLPPFYLERRTTIARPIDHRRQAPVSRPWWPHVPLELRYLQRRYESKEQKGAVERQAET</sequence>
<evidence type="ECO:0000256" key="3">
    <source>
        <dbReference type="SAM" id="Phobius"/>
    </source>
</evidence>
<gene>
    <name evidence="4" type="ORF">GTO91_08935</name>
</gene>
<dbReference type="PANTHER" id="PTHR22550">
    <property type="entry name" value="SPORE GERMINATION PROTEIN"/>
    <property type="match status" value="1"/>
</dbReference>
<feature type="transmembrane region" description="Helical" evidence="3">
    <location>
        <begin position="460"/>
        <end position="481"/>
    </location>
</feature>
<dbReference type="Proteomes" id="UP000463470">
    <property type="component" value="Unassembled WGS sequence"/>
</dbReference>
<keyword evidence="2 3" id="KW-0472">Membrane</keyword>
<dbReference type="EMBL" id="WXEY01000007">
    <property type="protein sequence ID" value="MZP29830.1"/>
    <property type="molecule type" value="Genomic_DNA"/>
</dbReference>
<evidence type="ECO:0000256" key="1">
    <source>
        <dbReference type="ARBA" id="ARBA00005278"/>
    </source>
</evidence>
<name>A0A845L597_9FIRM</name>
<keyword evidence="5" id="KW-1185">Reference proteome</keyword>
<protein>
    <submittedName>
        <fullName evidence="4">Spore germination protein</fullName>
    </submittedName>
</protein>
<dbReference type="InterPro" id="IPR004995">
    <property type="entry name" value="Spore_Ger"/>
</dbReference>
<dbReference type="GO" id="GO:0009847">
    <property type="term" value="P:spore germination"/>
    <property type="evidence" value="ECO:0007669"/>
    <property type="project" value="InterPro"/>
</dbReference>
<evidence type="ECO:0000313" key="4">
    <source>
        <dbReference type="EMBL" id="MZP29830.1"/>
    </source>
</evidence>
<reference evidence="4 5" key="1">
    <citation type="submission" date="2020-01" db="EMBL/GenBank/DDBJ databases">
        <title>Whole-genome sequence of Heliobacterium undosum DSM 13378.</title>
        <authorList>
            <person name="Kyndt J.A."/>
            <person name="Meyer T.E."/>
        </authorList>
    </citation>
    <scope>NUCLEOTIDE SEQUENCE [LARGE SCALE GENOMIC DNA]</scope>
    <source>
        <strain evidence="4 5">DSM 13378</strain>
    </source>
</reference>
<dbReference type="GO" id="GO:0016020">
    <property type="term" value="C:membrane"/>
    <property type="evidence" value="ECO:0007669"/>
    <property type="project" value="InterPro"/>
</dbReference>
<dbReference type="RefSeq" id="WP_161257997.1">
    <property type="nucleotide sequence ID" value="NZ_WXEY01000007.1"/>
</dbReference>
<dbReference type="AlphaFoldDB" id="A0A845L597"/>
<feature type="transmembrane region" description="Helical" evidence="3">
    <location>
        <begin position="429"/>
        <end position="453"/>
    </location>
</feature>
<dbReference type="OrthoDB" id="1726708at2"/>
<evidence type="ECO:0000313" key="5">
    <source>
        <dbReference type="Proteomes" id="UP000463470"/>
    </source>
</evidence>
<organism evidence="4 5">
    <name type="scientific">Heliomicrobium undosum</name>
    <dbReference type="NCBI Taxonomy" id="121734"/>
    <lineage>
        <taxon>Bacteria</taxon>
        <taxon>Bacillati</taxon>
        <taxon>Bacillota</taxon>
        <taxon>Clostridia</taxon>
        <taxon>Eubacteriales</taxon>
        <taxon>Heliobacteriaceae</taxon>
        <taxon>Heliomicrobium</taxon>
    </lineage>
</organism>
<feature type="transmembrane region" description="Helical" evidence="3">
    <location>
        <begin position="406"/>
        <end position="423"/>
    </location>
</feature>
<feature type="transmembrane region" description="Helical" evidence="3">
    <location>
        <begin position="335"/>
        <end position="357"/>
    </location>
</feature>
<keyword evidence="3" id="KW-1133">Transmembrane helix</keyword>
<feature type="transmembrane region" description="Helical" evidence="3">
    <location>
        <begin position="377"/>
        <end position="394"/>
    </location>
</feature>
<comment type="similarity">
    <text evidence="1">Belongs to the GerABKA family.</text>
</comment>
<accession>A0A845L597</accession>
<dbReference type="Pfam" id="PF03323">
    <property type="entry name" value="GerA"/>
    <property type="match status" value="1"/>
</dbReference>
<dbReference type="PANTHER" id="PTHR22550:SF5">
    <property type="entry name" value="LEUCINE ZIPPER PROTEIN 4"/>
    <property type="match status" value="1"/>
</dbReference>
<keyword evidence="3" id="KW-0812">Transmembrane</keyword>